<name>A0ABR2U600_9ROSI</name>
<evidence type="ECO:0000313" key="2">
    <source>
        <dbReference type="Proteomes" id="UP001396334"/>
    </source>
</evidence>
<dbReference type="PANTHER" id="PTHR32108">
    <property type="entry name" value="DNA-DIRECTED RNA POLYMERASE SUBUNIT ALPHA"/>
    <property type="match status" value="1"/>
</dbReference>
<comment type="caution">
    <text evidence="1">The sequence shown here is derived from an EMBL/GenBank/DDBJ whole genome shotgun (WGS) entry which is preliminary data.</text>
</comment>
<accession>A0ABR2U600</accession>
<organism evidence="1 2">
    <name type="scientific">Hibiscus sabdariffa</name>
    <name type="common">roselle</name>
    <dbReference type="NCBI Taxonomy" id="183260"/>
    <lineage>
        <taxon>Eukaryota</taxon>
        <taxon>Viridiplantae</taxon>
        <taxon>Streptophyta</taxon>
        <taxon>Embryophyta</taxon>
        <taxon>Tracheophyta</taxon>
        <taxon>Spermatophyta</taxon>
        <taxon>Magnoliopsida</taxon>
        <taxon>eudicotyledons</taxon>
        <taxon>Gunneridae</taxon>
        <taxon>Pentapetalae</taxon>
        <taxon>rosids</taxon>
        <taxon>malvids</taxon>
        <taxon>Malvales</taxon>
        <taxon>Malvaceae</taxon>
        <taxon>Malvoideae</taxon>
        <taxon>Hibiscus</taxon>
    </lineage>
</organism>
<keyword evidence="2" id="KW-1185">Reference proteome</keyword>
<dbReference type="EMBL" id="JBBPBN010000002">
    <property type="protein sequence ID" value="KAK9045150.1"/>
    <property type="molecule type" value="Genomic_DNA"/>
</dbReference>
<dbReference type="PANTHER" id="PTHR32108:SF5">
    <property type="entry name" value="DYNACTIN SUBUNIT 1-LIKE"/>
    <property type="match status" value="1"/>
</dbReference>
<protein>
    <submittedName>
        <fullName evidence="1">Uncharacterized protein</fullName>
    </submittedName>
</protein>
<proteinExistence type="predicted"/>
<sequence length="109" mass="12573">MRYEELFPQLVESRLVAPRYIMPVQPPYPAWYNLNVKCDYHAGLVGHHIDNCTAFKHAVENLLKVGMLSFETQEKNPLPNHKNVNAVIEEDGQKVKENLSDVTTLLKWV</sequence>
<reference evidence="1 2" key="1">
    <citation type="journal article" date="2024" name="G3 (Bethesda)">
        <title>Genome assembly of Hibiscus sabdariffa L. provides insights into metabolisms of medicinal natural products.</title>
        <authorList>
            <person name="Kim T."/>
        </authorList>
    </citation>
    <scope>NUCLEOTIDE SEQUENCE [LARGE SCALE GENOMIC DNA]</scope>
    <source>
        <strain evidence="1">TK-2024</strain>
        <tissue evidence="1">Old leaves</tissue>
    </source>
</reference>
<dbReference type="Proteomes" id="UP001396334">
    <property type="component" value="Unassembled WGS sequence"/>
</dbReference>
<gene>
    <name evidence="1" type="ORF">V6N11_059039</name>
</gene>
<evidence type="ECO:0000313" key="1">
    <source>
        <dbReference type="EMBL" id="KAK9045150.1"/>
    </source>
</evidence>